<dbReference type="GO" id="GO:1905515">
    <property type="term" value="P:non-motile cilium assembly"/>
    <property type="evidence" value="ECO:0007669"/>
    <property type="project" value="TreeGrafter"/>
</dbReference>
<dbReference type="PANTHER" id="PTHR13531:SF6">
    <property type="entry name" value="TMEM (HUMAN TRANSMEMBRANE PROTEIN) HOMOLOG"/>
    <property type="match status" value="1"/>
</dbReference>
<name>A0AAW1Q7K6_9CHLO</name>
<evidence type="ECO:0000256" key="2">
    <source>
        <dbReference type="ARBA" id="ARBA00022692"/>
    </source>
</evidence>
<dbReference type="GO" id="GO:0035869">
    <property type="term" value="C:ciliary transition zone"/>
    <property type="evidence" value="ECO:0007669"/>
    <property type="project" value="TreeGrafter"/>
</dbReference>
<comment type="subcellular location">
    <subcellularLocation>
        <location evidence="1">Membrane</location>
        <topology evidence="1">Multi-pass membrane protein</topology>
    </subcellularLocation>
</comment>
<dbReference type="GO" id="GO:0016020">
    <property type="term" value="C:membrane"/>
    <property type="evidence" value="ECO:0007669"/>
    <property type="project" value="UniProtKB-SubCell"/>
</dbReference>
<evidence type="ECO:0000256" key="5">
    <source>
        <dbReference type="SAM" id="MobiDB-lite"/>
    </source>
</evidence>
<evidence type="ECO:0000256" key="1">
    <source>
        <dbReference type="ARBA" id="ARBA00004141"/>
    </source>
</evidence>
<feature type="transmembrane region" description="Helical" evidence="6">
    <location>
        <begin position="142"/>
        <end position="162"/>
    </location>
</feature>
<keyword evidence="4 6" id="KW-0472">Membrane</keyword>
<evidence type="ECO:0000256" key="3">
    <source>
        <dbReference type="ARBA" id="ARBA00022989"/>
    </source>
</evidence>
<gene>
    <name evidence="7" type="ORF">WJX72_007457</name>
</gene>
<evidence type="ECO:0008006" key="9">
    <source>
        <dbReference type="Google" id="ProtNLM"/>
    </source>
</evidence>
<evidence type="ECO:0000313" key="8">
    <source>
        <dbReference type="Proteomes" id="UP001489004"/>
    </source>
</evidence>
<feature type="transmembrane region" description="Helical" evidence="6">
    <location>
        <begin position="45"/>
        <end position="66"/>
    </location>
</feature>
<dbReference type="AlphaFoldDB" id="A0AAW1Q7K6"/>
<organism evidence="7 8">
    <name type="scientific">[Myrmecia] bisecta</name>
    <dbReference type="NCBI Taxonomy" id="41462"/>
    <lineage>
        <taxon>Eukaryota</taxon>
        <taxon>Viridiplantae</taxon>
        <taxon>Chlorophyta</taxon>
        <taxon>core chlorophytes</taxon>
        <taxon>Trebouxiophyceae</taxon>
        <taxon>Trebouxiales</taxon>
        <taxon>Trebouxiaceae</taxon>
        <taxon>Myrmecia</taxon>
    </lineage>
</organism>
<evidence type="ECO:0000256" key="4">
    <source>
        <dbReference type="ARBA" id="ARBA00023136"/>
    </source>
</evidence>
<dbReference type="InterPro" id="IPR019184">
    <property type="entry name" value="Uncharacterised_TM-17"/>
</dbReference>
<protein>
    <recommendedName>
        <fullName evidence="9">Transmembrane protein 17B</fullName>
    </recommendedName>
</protein>
<dbReference type="PANTHER" id="PTHR13531">
    <property type="entry name" value="GEO07735P1-RELATED-RELATED"/>
    <property type="match status" value="1"/>
</dbReference>
<keyword evidence="8" id="KW-1185">Reference proteome</keyword>
<dbReference type="Pfam" id="PF09799">
    <property type="entry name" value="Transmemb_17"/>
    <property type="match status" value="1"/>
</dbReference>
<feature type="transmembrane region" description="Helical" evidence="6">
    <location>
        <begin position="78"/>
        <end position="98"/>
    </location>
</feature>
<evidence type="ECO:0000313" key="7">
    <source>
        <dbReference type="EMBL" id="KAK9816958.1"/>
    </source>
</evidence>
<keyword evidence="2 6" id="KW-0812">Transmembrane</keyword>
<dbReference type="EMBL" id="JALJOR010000005">
    <property type="protein sequence ID" value="KAK9816958.1"/>
    <property type="molecule type" value="Genomic_DNA"/>
</dbReference>
<sequence length="182" mass="20528">MPAIPRVLPSPRVAPSGQAEQPTTRPKKNEPAHRRVASHLMLQQLLYYNNFYSLAWLAATAAQIIHKNGHGLAVNDTDYVRTALVCFWIIAEPFRLFIGYSGNLKENVPHLILFLVITLFPCAPVGVYMLKFQQHLRPFDQAYNTVMVALLAAEFLAGIHAARHIARSQRRQFYLLLGPGLQ</sequence>
<dbReference type="Proteomes" id="UP001489004">
    <property type="component" value="Unassembled WGS sequence"/>
</dbReference>
<reference evidence="7 8" key="1">
    <citation type="journal article" date="2024" name="Nat. Commun.">
        <title>Phylogenomics reveals the evolutionary origins of lichenization in chlorophyte algae.</title>
        <authorList>
            <person name="Puginier C."/>
            <person name="Libourel C."/>
            <person name="Otte J."/>
            <person name="Skaloud P."/>
            <person name="Haon M."/>
            <person name="Grisel S."/>
            <person name="Petersen M."/>
            <person name="Berrin J.G."/>
            <person name="Delaux P.M."/>
            <person name="Dal Grande F."/>
            <person name="Keller J."/>
        </authorList>
    </citation>
    <scope>NUCLEOTIDE SEQUENCE [LARGE SCALE GENOMIC DNA]</scope>
    <source>
        <strain evidence="7 8">SAG 2043</strain>
    </source>
</reference>
<keyword evidence="3 6" id="KW-1133">Transmembrane helix</keyword>
<evidence type="ECO:0000256" key="6">
    <source>
        <dbReference type="SAM" id="Phobius"/>
    </source>
</evidence>
<accession>A0AAW1Q7K6</accession>
<comment type="caution">
    <text evidence="7">The sequence shown here is derived from an EMBL/GenBank/DDBJ whole genome shotgun (WGS) entry which is preliminary data.</text>
</comment>
<proteinExistence type="predicted"/>
<feature type="transmembrane region" description="Helical" evidence="6">
    <location>
        <begin position="110"/>
        <end position="130"/>
    </location>
</feature>
<feature type="region of interest" description="Disordered" evidence="5">
    <location>
        <begin position="1"/>
        <end position="33"/>
    </location>
</feature>